<gene>
    <name evidence="1" type="ORF">BpHYR1_042543</name>
</gene>
<dbReference type="GO" id="GO:0005524">
    <property type="term" value="F:ATP binding"/>
    <property type="evidence" value="ECO:0007669"/>
    <property type="project" value="UniProtKB-KW"/>
</dbReference>
<keyword evidence="1" id="KW-0547">Nucleotide-binding</keyword>
<evidence type="ECO:0000313" key="1">
    <source>
        <dbReference type="EMBL" id="RNA41257.1"/>
    </source>
</evidence>
<dbReference type="Proteomes" id="UP000276133">
    <property type="component" value="Unassembled WGS sequence"/>
</dbReference>
<keyword evidence="1" id="KW-0067">ATP-binding</keyword>
<feature type="non-terminal residue" evidence="1">
    <location>
        <position position="1"/>
    </location>
</feature>
<dbReference type="AlphaFoldDB" id="A0A3M7SZV3"/>
<accession>A0A3M7SZV3</accession>
<reference evidence="1 2" key="1">
    <citation type="journal article" date="2018" name="Sci. Rep.">
        <title>Genomic signatures of local adaptation to the degree of environmental predictability in rotifers.</title>
        <authorList>
            <person name="Franch-Gras L."/>
            <person name="Hahn C."/>
            <person name="Garcia-Roger E.M."/>
            <person name="Carmona M.J."/>
            <person name="Serra M."/>
            <person name="Gomez A."/>
        </authorList>
    </citation>
    <scope>NUCLEOTIDE SEQUENCE [LARGE SCALE GENOMIC DNA]</scope>
    <source>
        <strain evidence="1">HYR1</strain>
    </source>
</reference>
<protein>
    <submittedName>
        <fullName evidence="1">ATP-binding cassette sub-family A member 3 isoform X1</fullName>
    </submittedName>
</protein>
<dbReference type="EMBL" id="REGN01000527">
    <property type="protein sequence ID" value="RNA41257.1"/>
    <property type="molecule type" value="Genomic_DNA"/>
</dbReference>
<sequence>SNKELLKLETYSLSQTTLEQVFLSFAREQKSDEDLLNFLRNMRCKTCPKRLQRTRLLESFKIQFDNIN</sequence>
<evidence type="ECO:0000313" key="2">
    <source>
        <dbReference type="Proteomes" id="UP000276133"/>
    </source>
</evidence>
<proteinExistence type="predicted"/>
<comment type="caution">
    <text evidence="1">The sequence shown here is derived from an EMBL/GenBank/DDBJ whole genome shotgun (WGS) entry which is preliminary data.</text>
</comment>
<organism evidence="1 2">
    <name type="scientific">Brachionus plicatilis</name>
    <name type="common">Marine rotifer</name>
    <name type="synonym">Brachionus muelleri</name>
    <dbReference type="NCBI Taxonomy" id="10195"/>
    <lineage>
        <taxon>Eukaryota</taxon>
        <taxon>Metazoa</taxon>
        <taxon>Spiralia</taxon>
        <taxon>Gnathifera</taxon>
        <taxon>Rotifera</taxon>
        <taxon>Eurotatoria</taxon>
        <taxon>Monogononta</taxon>
        <taxon>Pseudotrocha</taxon>
        <taxon>Ploima</taxon>
        <taxon>Brachionidae</taxon>
        <taxon>Brachionus</taxon>
    </lineage>
</organism>
<dbReference type="OrthoDB" id="10255969at2759"/>
<name>A0A3M7SZV3_BRAPC</name>
<keyword evidence="2" id="KW-1185">Reference proteome</keyword>